<dbReference type="InterPro" id="IPR029052">
    <property type="entry name" value="Metallo-depent_PP-like"/>
</dbReference>
<evidence type="ECO:0000313" key="2">
    <source>
        <dbReference type="EMBL" id="ABU56778.1"/>
    </source>
</evidence>
<dbReference type="GO" id="GO:0016787">
    <property type="term" value="F:hydrolase activity"/>
    <property type="evidence" value="ECO:0007669"/>
    <property type="project" value="InterPro"/>
</dbReference>
<dbReference type="PANTHER" id="PTHR37523:SF1">
    <property type="entry name" value="CALCINEURIN-LIKE PHOSPHOESTERASE DOMAIN-CONTAINING PROTEIN"/>
    <property type="match status" value="1"/>
</dbReference>
<dbReference type="SUPFAM" id="SSF56300">
    <property type="entry name" value="Metallo-dependent phosphatases"/>
    <property type="match status" value="1"/>
</dbReference>
<proteinExistence type="predicted"/>
<dbReference type="RefSeq" id="WP_012119209.1">
    <property type="nucleotide sequence ID" value="NC_009767.1"/>
</dbReference>
<dbReference type="EMBL" id="CP000804">
    <property type="protein sequence ID" value="ABU56778.1"/>
    <property type="molecule type" value="Genomic_DNA"/>
</dbReference>
<organism evidence="2 3">
    <name type="scientific">Roseiflexus castenholzii (strain DSM 13941 / HLO8)</name>
    <dbReference type="NCBI Taxonomy" id="383372"/>
    <lineage>
        <taxon>Bacteria</taxon>
        <taxon>Bacillati</taxon>
        <taxon>Chloroflexota</taxon>
        <taxon>Chloroflexia</taxon>
        <taxon>Chloroflexales</taxon>
        <taxon>Roseiflexineae</taxon>
        <taxon>Roseiflexaceae</taxon>
        <taxon>Roseiflexus</taxon>
    </lineage>
</organism>
<sequence>MRIAYTADLHGNLSDYRALCEFAALHKAEVVVVGGDLLPHAMRRDDALTVQRTFVEHSLAPLLRAFRAQHPTIAVYLLPGNDDWAAAYAAVEDLAAEELAYPLHEQVYRMAPDLWIAGYACVPPTPFSIKDFERCDERRMQPFSFEHALTSRSGVIQPLQRQEFEALPSIAEDLAALAGRSNPRRTVYVCHTPPADTPLDLMSNRRHVGSRALRAFIEQYQPPLTLHGHIHEAPSLSGTYVTRIGATWCINPGRDQRRFHGVLIDFTDGMVRMEHTVYGTQPE</sequence>
<evidence type="ECO:0000313" key="3">
    <source>
        <dbReference type="Proteomes" id="UP000000263"/>
    </source>
</evidence>
<dbReference type="STRING" id="383372.Rcas_0653"/>
<dbReference type="AlphaFoldDB" id="A7NH31"/>
<dbReference type="HOGENOM" id="CLU_1007322_0_0_0"/>
<dbReference type="Proteomes" id="UP000000263">
    <property type="component" value="Chromosome"/>
</dbReference>
<name>A7NH31_ROSCS</name>
<feature type="domain" description="Calcineurin-like phosphoesterase" evidence="1">
    <location>
        <begin position="1"/>
        <end position="232"/>
    </location>
</feature>
<dbReference type="InterPro" id="IPR004843">
    <property type="entry name" value="Calcineurin-like_PHP"/>
</dbReference>
<accession>A7NH31</accession>
<dbReference type="eggNOG" id="COG2129">
    <property type="taxonomic scope" value="Bacteria"/>
</dbReference>
<dbReference type="OrthoDB" id="332939at2"/>
<reference evidence="2 3" key="1">
    <citation type="submission" date="2007-08" db="EMBL/GenBank/DDBJ databases">
        <title>Complete sequence of Roseiflexus castenholzii DSM 13941.</title>
        <authorList>
            <consortium name="US DOE Joint Genome Institute"/>
            <person name="Copeland A."/>
            <person name="Lucas S."/>
            <person name="Lapidus A."/>
            <person name="Barry K."/>
            <person name="Glavina del Rio T."/>
            <person name="Dalin E."/>
            <person name="Tice H."/>
            <person name="Pitluck S."/>
            <person name="Thompson L.S."/>
            <person name="Brettin T."/>
            <person name="Bruce D."/>
            <person name="Detter J.C."/>
            <person name="Han C."/>
            <person name="Tapia R."/>
            <person name="Schmutz J."/>
            <person name="Larimer F."/>
            <person name="Land M."/>
            <person name="Hauser L."/>
            <person name="Kyrpides N."/>
            <person name="Mikhailova N."/>
            <person name="Bryant D.A."/>
            <person name="Hanada S."/>
            <person name="Tsukatani Y."/>
            <person name="Richardson P."/>
        </authorList>
    </citation>
    <scope>NUCLEOTIDE SEQUENCE [LARGE SCALE GENOMIC DNA]</scope>
    <source>
        <strain evidence="3">DSM 13941 / HLO8</strain>
    </source>
</reference>
<dbReference type="KEGG" id="rca:Rcas_0653"/>
<dbReference type="PANTHER" id="PTHR37523">
    <property type="entry name" value="METALLOPHOSPHOESTERASE"/>
    <property type="match status" value="1"/>
</dbReference>
<evidence type="ECO:0000259" key="1">
    <source>
        <dbReference type="Pfam" id="PF00149"/>
    </source>
</evidence>
<gene>
    <name evidence="2" type="ordered locus">Rcas_0653</name>
</gene>
<dbReference type="Pfam" id="PF00149">
    <property type="entry name" value="Metallophos"/>
    <property type="match status" value="1"/>
</dbReference>
<keyword evidence="3" id="KW-1185">Reference proteome</keyword>
<protein>
    <submittedName>
        <fullName evidence="2">Metallophosphoesterase</fullName>
    </submittedName>
</protein>
<dbReference type="Gene3D" id="3.60.21.10">
    <property type="match status" value="1"/>
</dbReference>